<evidence type="ECO:0000256" key="1">
    <source>
        <dbReference type="SAM" id="SignalP"/>
    </source>
</evidence>
<dbReference type="AlphaFoldDB" id="A0A428TMW5"/>
<evidence type="ECO:0000313" key="3">
    <source>
        <dbReference type="Proteomes" id="UP000287144"/>
    </source>
</evidence>
<keyword evidence="1" id="KW-0732">Signal</keyword>
<proteinExistence type="predicted"/>
<gene>
    <name evidence="2" type="ORF">CEP52_007459</name>
</gene>
<feature type="chain" id="PRO_5019311070" evidence="1">
    <location>
        <begin position="19"/>
        <end position="213"/>
    </location>
</feature>
<comment type="caution">
    <text evidence="2">The sequence shown here is derived from an EMBL/GenBank/DDBJ whole genome shotgun (WGS) entry which is preliminary data.</text>
</comment>
<dbReference type="Proteomes" id="UP000287144">
    <property type="component" value="Unassembled WGS sequence"/>
</dbReference>
<sequence length="213" mass="23885">MLFTALGAVMAPLLRTAAEIRPSCSLEYLSLPNTCAFSRIIYHLCTVSFVDPPWVNGVNGLDAGKDPATTDPGSVDIILALFNHCNREAYEDGYEYCRYHICDWGDCEKGVYDEDYVYCRSHICNNGDCPDAIDREYEDGDTTYCTSHKCTIDLCSRLRDTDKTSHGLGYLCVVCARTVEITRQMSKTLVSPLWDHYGRPAPTHTSKRRPGSE</sequence>
<reference evidence="2 3" key="1">
    <citation type="submission" date="2017-06" db="EMBL/GenBank/DDBJ databases">
        <title>Comparative genomic analysis of Ambrosia Fusariam Clade fungi.</title>
        <authorList>
            <person name="Stajich J.E."/>
            <person name="Carrillo J."/>
            <person name="Kijimoto T."/>
            <person name="Eskalen A."/>
            <person name="O'Donnell K."/>
            <person name="Kasson M."/>
        </authorList>
    </citation>
    <scope>NUCLEOTIDE SEQUENCE [LARGE SCALE GENOMIC DNA]</scope>
    <source>
        <strain evidence="2 3">NRRL62579</strain>
    </source>
</reference>
<evidence type="ECO:0000313" key="2">
    <source>
        <dbReference type="EMBL" id="RSM03355.1"/>
    </source>
</evidence>
<feature type="signal peptide" evidence="1">
    <location>
        <begin position="1"/>
        <end position="18"/>
    </location>
</feature>
<name>A0A428TMW5_9HYPO</name>
<keyword evidence="3" id="KW-1185">Reference proteome</keyword>
<accession>A0A428TMW5</accession>
<organism evidence="2 3">
    <name type="scientific">Fusarium oligoseptatum</name>
    <dbReference type="NCBI Taxonomy" id="2604345"/>
    <lineage>
        <taxon>Eukaryota</taxon>
        <taxon>Fungi</taxon>
        <taxon>Dikarya</taxon>
        <taxon>Ascomycota</taxon>
        <taxon>Pezizomycotina</taxon>
        <taxon>Sordariomycetes</taxon>
        <taxon>Hypocreomycetidae</taxon>
        <taxon>Hypocreales</taxon>
        <taxon>Nectriaceae</taxon>
        <taxon>Fusarium</taxon>
        <taxon>Fusarium solani species complex</taxon>
    </lineage>
</organism>
<dbReference type="EMBL" id="NKCK01000068">
    <property type="protein sequence ID" value="RSM03355.1"/>
    <property type="molecule type" value="Genomic_DNA"/>
</dbReference>
<protein>
    <submittedName>
        <fullName evidence="2">Uncharacterized protein</fullName>
    </submittedName>
</protein>